<evidence type="ECO:0000259" key="7">
    <source>
        <dbReference type="Pfam" id="PF15982"/>
    </source>
</evidence>
<protein>
    <recommendedName>
        <fullName evidence="7">Transmembrane protein 135 N-terminal domain-containing protein</fullName>
    </recommendedName>
</protein>
<feature type="transmembrane region" description="Helical" evidence="6">
    <location>
        <begin position="69"/>
        <end position="91"/>
    </location>
</feature>
<dbReference type="Pfam" id="PF15982">
    <property type="entry name" value="TMEM135_C_rich"/>
    <property type="match status" value="1"/>
</dbReference>
<dbReference type="EMBL" id="AAZO01001503">
    <property type="status" value="NOT_ANNOTATED_CDS"/>
    <property type="molecule type" value="Genomic_DNA"/>
</dbReference>
<keyword evidence="3 6" id="KW-0812">Transmembrane</keyword>
<sequence length="472" mass="54305">MAVLSLPEYKTIETSCIEYVHPWNNSCTTATFELLVFAFFQSLKTYTTVYLFTLIMRRKKLTKKVMKETLLGILQSTIFLTTHSFGFPFLICGLRKLTGRFDKYSVSFWPSFLSSVVAIHLERSSRRPILCLYVTNVATETLFRMAVWRGWVKPIKFGETIIFTLSTTLLLYWFRSDVENKDSMFSALRYVVGRYEEGKSPERPMMESVDSPPPKRCKFQTNSSTDDNYSMYIIISNICHAYMVLIDGVRFQPRSPYCPHPHSCIFYSLQGLGKMLAVGYGVQLALRLVLSAKKILRKPSILFRIFFSDKVLNLGKFLGLFCLLFRSSSCGLRWLRGSDSEFHAIPSGLLAGLAFQFYPDSTAALYVMWKAFQILYVKMVESGYLPKIPYGTILLYCFSTAVLFHTAILEPQNLRPSYYKFLHSLSGGRIAVMNRECLDPFGLDTSKHHRDVMTKLKLNFKIVQSFLLSHRK</sequence>
<feature type="transmembrane region" description="Helical" evidence="6">
    <location>
        <begin position="34"/>
        <end position="57"/>
    </location>
</feature>
<evidence type="ECO:0000256" key="4">
    <source>
        <dbReference type="ARBA" id="ARBA00022989"/>
    </source>
</evidence>
<dbReference type="OrthoDB" id="291792at2759"/>
<dbReference type="STRING" id="121224.E0VE85"/>
<feature type="domain" description="Transmembrane protein 135 N-terminal" evidence="7">
    <location>
        <begin position="15"/>
        <end position="147"/>
    </location>
</feature>
<proteinExistence type="inferred from homology"/>
<accession>E0VE85</accession>
<evidence type="ECO:0000313" key="8">
    <source>
        <dbReference type="EMBL" id="EEB11691.1"/>
    </source>
</evidence>
<evidence type="ECO:0000256" key="6">
    <source>
        <dbReference type="SAM" id="Phobius"/>
    </source>
</evidence>
<dbReference type="VEuPathDB" id="VectorBase:PHUM129140"/>
<keyword evidence="4 6" id="KW-1133">Transmembrane helix</keyword>
<comment type="similarity">
    <text evidence="2">Belongs to the TMEM135 family.</text>
</comment>
<evidence type="ECO:0000256" key="1">
    <source>
        <dbReference type="ARBA" id="ARBA00004127"/>
    </source>
</evidence>
<keyword evidence="5 6" id="KW-0472">Membrane</keyword>
<dbReference type="InParanoid" id="E0VE85"/>
<dbReference type="GeneID" id="8234048"/>
<dbReference type="eggNOG" id="KOG1398">
    <property type="taxonomic scope" value="Eukaryota"/>
</dbReference>
<dbReference type="Proteomes" id="UP000009046">
    <property type="component" value="Unassembled WGS sequence"/>
</dbReference>
<dbReference type="InterPro" id="IPR026749">
    <property type="entry name" value="Tmem135"/>
</dbReference>
<organism>
    <name type="scientific">Pediculus humanus subsp. corporis</name>
    <name type="common">Body louse</name>
    <dbReference type="NCBI Taxonomy" id="121224"/>
    <lineage>
        <taxon>Eukaryota</taxon>
        <taxon>Metazoa</taxon>
        <taxon>Ecdysozoa</taxon>
        <taxon>Arthropoda</taxon>
        <taxon>Hexapoda</taxon>
        <taxon>Insecta</taxon>
        <taxon>Pterygota</taxon>
        <taxon>Neoptera</taxon>
        <taxon>Paraneoptera</taxon>
        <taxon>Psocodea</taxon>
        <taxon>Troctomorpha</taxon>
        <taxon>Phthiraptera</taxon>
        <taxon>Anoplura</taxon>
        <taxon>Pediculidae</taxon>
        <taxon>Pediculus</taxon>
    </lineage>
</organism>
<evidence type="ECO:0000313" key="9">
    <source>
        <dbReference type="EnsemblMetazoa" id="PHUM129140-PA"/>
    </source>
</evidence>
<dbReference type="GO" id="GO:0012505">
    <property type="term" value="C:endomembrane system"/>
    <property type="evidence" value="ECO:0007669"/>
    <property type="project" value="UniProtKB-SubCell"/>
</dbReference>
<dbReference type="EnsemblMetazoa" id="PHUM129140-RA">
    <property type="protein sequence ID" value="PHUM129140-PA"/>
    <property type="gene ID" value="PHUM129140"/>
</dbReference>
<name>E0VE85_PEDHC</name>
<reference evidence="9" key="3">
    <citation type="submission" date="2021-02" db="UniProtKB">
        <authorList>
            <consortium name="EnsemblMetazoa"/>
        </authorList>
    </citation>
    <scope>IDENTIFICATION</scope>
    <source>
        <strain evidence="9">USDA</strain>
    </source>
</reference>
<dbReference type="PANTHER" id="PTHR12459:SF15">
    <property type="entry name" value="TRANSMEMBRANE PROTEIN 135"/>
    <property type="match status" value="1"/>
</dbReference>
<dbReference type="CTD" id="8234048"/>
<dbReference type="HOGENOM" id="CLU_046474_0_0_1"/>
<evidence type="ECO:0000256" key="3">
    <source>
        <dbReference type="ARBA" id="ARBA00022692"/>
    </source>
</evidence>
<dbReference type="EMBL" id="DS235088">
    <property type="protein sequence ID" value="EEB11691.1"/>
    <property type="molecule type" value="Genomic_DNA"/>
</dbReference>
<comment type="subcellular location">
    <subcellularLocation>
        <location evidence="1">Endomembrane system</location>
        <topology evidence="1">Multi-pass membrane protein</topology>
    </subcellularLocation>
</comment>
<dbReference type="FunCoup" id="E0VE85">
    <property type="interactions" value="1034"/>
</dbReference>
<reference evidence="8" key="2">
    <citation type="submission" date="2007-04" db="EMBL/GenBank/DDBJ databases">
        <title>The genome of the human body louse.</title>
        <authorList>
            <consortium name="The Human Body Louse Genome Consortium"/>
            <person name="Kirkness E."/>
            <person name="Walenz B."/>
            <person name="Hass B."/>
            <person name="Bruggner R."/>
            <person name="Strausberg R."/>
        </authorList>
    </citation>
    <scope>NUCLEOTIDE SEQUENCE</scope>
    <source>
        <strain evidence="8">USDA</strain>
    </source>
</reference>
<dbReference type="PANTHER" id="PTHR12459">
    <property type="entry name" value="TRANSMEMBRANE PROTEIN 135-RELATED"/>
    <property type="match status" value="1"/>
</dbReference>
<gene>
    <name evidence="9" type="primary">8234048</name>
    <name evidence="8" type="ORF">Phum_PHUM129140</name>
</gene>
<evidence type="ECO:0000256" key="5">
    <source>
        <dbReference type="ARBA" id="ARBA00023136"/>
    </source>
</evidence>
<evidence type="ECO:0000313" key="10">
    <source>
        <dbReference type="Proteomes" id="UP000009046"/>
    </source>
</evidence>
<evidence type="ECO:0000256" key="2">
    <source>
        <dbReference type="ARBA" id="ARBA00008924"/>
    </source>
</evidence>
<dbReference type="RefSeq" id="XP_002424429.1">
    <property type="nucleotide sequence ID" value="XM_002424384.1"/>
</dbReference>
<reference evidence="8" key="1">
    <citation type="submission" date="2007-04" db="EMBL/GenBank/DDBJ databases">
        <title>Annotation of Pediculus humanus corporis strain USDA.</title>
        <authorList>
            <person name="Kirkness E."/>
            <person name="Hannick L."/>
            <person name="Hass B."/>
            <person name="Bruggner R."/>
            <person name="Lawson D."/>
            <person name="Bidwell S."/>
            <person name="Joardar V."/>
            <person name="Caler E."/>
            <person name="Walenz B."/>
            <person name="Inman J."/>
            <person name="Schobel S."/>
            <person name="Galinsky K."/>
            <person name="Amedeo P."/>
            <person name="Strausberg R."/>
        </authorList>
    </citation>
    <scope>NUCLEOTIDE SEQUENCE</scope>
    <source>
        <strain evidence="8">USDA</strain>
    </source>
</reference>
<dbReference type="OMA" id="HPWTDKC"/>
<keyword evidence="10" id="KW-1185">Reference proteome</keyword>
<dbReference type="InterPro" id="IPR031926">
    <property type="entry name" value="TMEM135_N"/>
</dbReference>
<dbReference type="KEGG" id="phu:Phum_PHUM129140"/>
<dbReference type="AlphaFoldDB" id="E0VE85"/>